<evidence type="ECO:0000256" key="4">
    <source>
        <dbReference type="ARBA" id="ARBA00022790"/>
    </source>
</evidence>
<evidence type="ECO:0000256" key="5">
    <source>
        <dbReference type="ARBA" id="ARBA00023242"/>
    </source>
</evidence>
<dbReference type="AlphaFoldDB" id="A0A7S4BKQ5"/>
<name>A0A7S4BKQ5_CHRCT</name>
<dbReference type="InterPro" id="IPR045135">
    <property type="entry name" value="Rpn7_N"/>
</dbReference>
<evidence type="ECO:0000256" key="3">
    <source>
        <dbReference type="ARBA" id="ARBA00022490"/>
    </source>
</evidence>
<protein>
    <recommendedName>
        <fullName evidence="6">26S proteasome regulatory subunit Rpn7 N-terminal domain-containing protein</fullName>
    </recommendedName>
</protein>
<dbReference type="GO" id="GO:0008180">
    <property type="term" value="C:COP9 signalosome"/>
    <property type="evidence" value="ECO:0007669"/>
    <property type="project" value="UniProtKB-KW"/>
</dbReference>
<evidence type="ECO:0000313" key="7">
    <source>
        <dbReference type="EMBL" id="CAE0768794.1"/>
    </source>
</evidence>
<dbReference type="EMBL" id="HBIZ01033597">
    <property type="protein sequence ID" value="CAE0768794.1"/>
    <property type="molecule type" value="Transcribed_RNA"/>
</dbReference>
<keyword evidence="5" id="KW-0539">Nucleus</keyword>
<evidence type="ECO:0000259" key="6">
    <source>
        <dbReference type="Pfam" id="PF10602"/>
    </source>
</evidence>
<sequence length="337" mass="37061">MATSSGSTLDVEAYISHYSGYTRLKRLQFIAQQDAGLRSEALRLAFEEVKKTANVAMYNELVAMDPNAPGVDEAWAKETKKSSTQTLEKLETELTSHKTSLIKEAIRMGHNDLAEFHCDRGDFTTALKCFVRTRDYCTTTKHTVSMCLNVIKISIHMGNFTHVSNYVTKAESTPSGSDALLTSQLKIAAGLTHLSGKKYKLAARKFLEVNADLGSGFNEVASSQDVALYGSLCALAAFDRQELKAKLIDNSAFRTLLELFPECRATDIQNPRNPDQPGAQPACAPAWFSRSKPASLILRALVPEASIVIGFSWRTRPRLPHDSARRTCCLTSTCIGT</sequence>
<dbReference type="InterPro" id="IPR019585">
    <property type="entry name" value="Rpn7/CSN1"/>
</dbReference>
<dbReference type="Gene3D" id="1.25.40.570">
    <property type="match status" value="1"/>
</dbReference>
<feature type="domain" description="26S proteasome regulatory subunit Rpn7 N-terminal" evidence="6">
    <location>
        <begin position="72"/>
        <end position="246"/>
    </location>
</feature>
<dbReference type="GO" id="GO:0005737">
    <property type="term" value="C:cytoplasm"/>
    <property type="evidence" value="ECO:0007669"/>
    <property type="project" value="UniProtKB-SubCell"/>
</dbReference>
<dbReference type="PANTHER" id="PTHR14145:SF2">
    <property type="entry name" value="COP9 SIGNALOSOME COMPLEX SUBUNIT 1"/>
    <property type="match status" value="1"/>
</dbReference>
<keyword evidence="3" id="KW-0963">Cytoplasm</keyword>
<comment type="subcellular location">
    <subcellularLocation>
        <location evidence="2">Cytoplasm</location>
    </subcellularLocation>
    <subcellularLocation>
        <location evidence="1">Nucleus</location>
    </subcellularLocation>
</comment>
<evidence type="ECO:0000256" key="2">
    <source>
        <dbReference type="ARBA" id="ARBA00004496"/>
    </source>
</evidence>
<accession>A0A7S4BKQ5</accession>
<dbReference type="Pfam" id="PF10602">
    <property type="entry name" value="RPN7"/>
    <property type="match status" value="1"/>
</dbReference>
<reference evidence="7" key="1">
    <citation type="submission" date="2021-01" db="EMBL/GenBank/DDBJ databases">
        <authorList>
            <person name="Corre E."/>
            <person name="Pelletier E."/>
            <person name="Niang G."/>
            <person name="Scheremetjew M."/>
            <person name="Finn R."/>
            <person name="Kale V."/>
            <person name="Holt S."/>
            <person name="Cochrane G."/>
            <person name="Meng A."/>
            <person name="Brown T."/>
            <person name="Cohen L."/>
        </authorList>
    </citation>
    <scope>NUCLEOTIDE SEQUENCE</scope>
    <source>
        <strain evidence="7">CCMP645</strain>
    </source>
</reference>
<proteinExistence type="predicted"/>
<dbReference type="PANTHER" id="PTHR14145">
    <property type="entry name" value="26S PROTESOME SUBUNIT 6"/>
    <property type="match status" value="1"/>
</dbReference>
<evidence type="ECO:0000256" key="1">
    <source>
        <dbReference type="ARBA" id="ARBA00004123"/>
    </source>
</evidence>
<keyword evidence="4" id="KW-0736">Signalosome</keyword>
<organism evidence="7">
    <name type="scientific">Chrysotila carterae</name>
    <name type="common">Marine alga</name>
    <name type="synonym">Syracosphaera carterae</name>
    <dbReference type="NCBI Taxonomy" id="13221"/>
    <lineage>
        <taxon>Eukaryota</taxon>
        <taxon>Haptista</taxon>
        <taxon>Haptophyta</taxon>
        <taxon>Prymnesiophyceae</taxon>
        <taxon>Isochrysidales</taxon>
        <taxon>Isochrysidaceae</taxon>
        <taxon>Chrysotila</taxon>
    </lineage>
</organism>
<gene>
    <name evidence="7" type="ORF">PCAR00345_LOCUS21406</name>
</gene>